<protein>
    <recommendedName>
        <fullName evidence="2">separase</fullName>
        <ecNumber evidence="2">3.4.22.49</ecNumber>
    </recommendedName>
</protein>
<feature type="region of interest" description="Disordered" evidence="5">
    <location>
        <begin position="1"/>
        <end position="32"/>
    </location>
</feature>
<dbReference type="Proteomes" id="UP000193067">
    <property type="component" value="Unassembled WGS sequence"/>
</dbReference>
<organism evidence="7 8">
    <name type="scientific">Trametes coccinea (strain BRFM310)</name>
    <name type="common">Pycnoporus coccineus</name>
    <dbReference type="NCBI Taxonomy" id="1353009"/>
    <lineage>
        <taxon>Eukaryota</taxon>
        <taxon>Fungi</taxon>
        <taxon>Dikarya</taxon>
        <taxon>Basidiomycota</taxon>
        <taxon>Agaricomycotina</taxon>
        <taxon>Agaricomycetes</taxon>
        <taxon>Polyporales</taxon>
        <taxon>Polyporaceae</taxon>
        <taxon>Trametes</taxon>
    </lineage>
</organism>
<evidence type="ECO:0000256" key="2">
    <source>
        <dbReference type="ARBA" id="ARBA00012489"/>
    </source>
</evidence>
<evidence type="ECO:0000256" key="4">
    <source>
        <dbReference type="ARBA" id="ARBA00022829"/>
    </source>
</evidence>
<feature type="compositionally biased region" description="Low complexity" evidence="5">
    <location>
        <begin position="9"/>
        <end position="31"/>
    </location>
</feature>
<dbReference type="OrthoDB" id="10255632at2759"/>
<keyword evidence="3" id="KW-0378">Hydrolase</keyword>
<dbReference type="EMBL" id="KZ084104">
    <property type="protein sequence ID" value="OSD02532.1"/>
    <property type="molecule type" value="Genomic_DNA"/>
</dbReference>
<dbReference type="InterPro" id="IPR005314">
    <property type="entry name" value="Peptidase_C50"/>
</dbReference>
<reference evidence="7 8" key="1">
    <citation type="journal article" date="2015" name="Biotechnol. Biofuels">
        <title>Enhanced degradation of softwood versus hardwood by the white-rot fungus Pycnoporus coccineus.</title>
        <authorList>
            <person name="Couturier M."/>
            <person name="Navarro D."/>
            <person name="Chevret D."/>
            <person name="Henrissat B."/>
            <person name="Piumi F."/>
            <person name="Ruiz-Duenas F.J."/>
            <person name="Martinez A.T."/>
            <person name="Grigoriev I.V."/>
            <person name="Riley R."/>
            <person name="Lipzen A."/>
            <person name="Berrin J.G."/>
            <person name="Master E.R."/>
            <person name="Rosso M.N."/>
        </authorList>
    </citation>
    <scope>NUCLEOTIDE SEQUENCE [LARGE SCALE GENOMIC DNA]</scope>
    <source>
        <strain evidence="7 8">BRFM310</strain>
    </source>
</reference>
<accession>A0A1Y2IRG5</accession>
<dbReference type="GO" id="GO:0004197">
    <property type="term" value="F:cysteine-type endopeptidase activity"/>
    <property type="evidence" value="ECO:0007669"/>
    <property type="project" value="InterPro"/>
</dbReference>
<feature type="region of interest" description="Disordered" evidence="5">
    <location>
        <begin position="873"/>
        <end position="910"/>
    </location>
</feature>
<feature type="domain" description="Peptidase C50" evidence="6">
    <location>
        <begin position="1898"/>
        <end position="1995"/>
    </location>
</feature>
<keyword evidence="8" id="KW-1185">Reference proteome</keyword>
<dbReference type="GO" id="GO:0044732">
    <property type="term" value="C:mitotic spindle pole body"/>
    <property type="evidence" value="ECO:0007669"/>
    <property type="project" value="TreeGrafter"/>
</dbReference>
<dbReference type="GO" id="GO:0051307">
    <property type="term" value="P:meiotic chromosome separation"/>
    <property type="evidence" value="ECO:0007669"/>
    <property type="project" value="TreeGrafter"/>
</dbReference>
<proteinExistence type="predicted"/>
<dbReference type="GO" id="GO:0005634">
    <property type="term" value="C:nucleus"/>
    <property type="evidence" value="ECO:0007669"/>
    <property type="project" value="InterPro"/>
</dbReference>
<evidence type="ECO:0000256" key="1">
    <source>
        <dbReference type="ARBA" id="ARBA00000451"/>
    </source>
</evidence>
<dbReference type="PROSITE" id="PS51700">
    <property type="entry name" value="SEPARIN"/>
    <property type="match status" value="1"/>
</dbReference>
<name>A0A1Y2IRG5_TRAC3</name>
<evidence type="ECO:0000259" key="6">
    <source>
        <dbReference type="PROSITE" id="PS51700"/>
    </source>
</evidence>
<feature type="compositionally biased region" description="Basic and acidic residues" evidence="5">
    <location>
        <begin position="884"/>
        <end position="896"/>
    </location>
</feature>
<feature type="compositionally biased region" description="Low complexity" evidence="5">
    <location>
        <begin position="900"/>
        <end position="910"/>
    </location>
</feature>
<evidence type="ECO:0000313" key="7">
    <source>
        <dbReference type="EMBL" id="OSD02532.1"/>
    </source>
</evidence>
<dbReference type="Pfam" id="PF03568">
    <property type="entry name" value="Separin_C"/>
    <property type="match status" value="1"/>
</dbReference>
<dbReference type="GO" id="GO:0005737">
    <property type="term" value="C:cytoplasm"/>
    <property type="evidence" value="ECO:0007669"/>
    <property type="project" value="TreeGrafter"/>
</dbReference>
<dbReference type="GO" id="GO:0072686">
    <property type="term" value="C:mitotic spindle"/>
    <property type="evidence" value="ECO:0007669"/>
    <property type="project" value="TreeGrafter"/>
</dbReference>
<evidence type="ECO:0000256" key="5">
    <source>
        <dbReference type="SAM" id="MobiDB-lite"/>
    </source>
</evidence>
<sequence>MPPAAKMRTTTSRLTRTVSSTKSSKSASLVSPDDLADKLATKLSISDSKGKAKDVGRTPQERKANAMRVVNSASKSLSAVAESGWKASQAKSDRTTAASAVKHATTARKELNLLRELSLGDIDVERAASSIVGKLIALEMYSAASGLLQDMRAPLVSLYSSQQPSGVISVHDLLSLPLHEGPFSELHLTLISTYLLHSTTVALHTTTDLPALVAVMHDPSLPTLLSWAPTLAGLPEKQHDHLFTRAYTVASRFALSTGDDPTSAYRLRVYSLICLAHTRPSVIPSQTFWEQMVKFTAAFASNDSIKTSEGTNLVLDSAARLISSVEQRTDSVEFMSGPAFARFCEYWSRFAKQAGDLSTLDRINKVTQGAHGQAGTDEDRTVIETSALCTTLARTLAILETWADHTHDLVDKLKDASSIIVRCGLSLSESGDEHDRVKRGIERLRRAAVKLVEPPSGAETEIPPSVRTCARSILQQIVDLLCEKRGIYTSTTLTGAVEGIFTLARTTFALNNPDSYASARTYLERATDLVSDAAARIQSQATQGLGMPSLSGLQLANYRRCVAGAYYNFAVQLHQSSRLSHAVPFLEAACELAEQALHEFKTASNSEEDTEEDAKKGVWKQLEEQLYRRWELLGVCQAKTGDRQLAYDAFVRSIKAFPYAIHDVAGLAAKKSPCLLFEDNTALKHLAALVDRVTYMSTCELFHSPVSVPVCAWPDFASIAGDEHTRSAIMGALMERQLASLDECRWKSGVRQAMDEIIAGAERVYEQAGCRVRRARVFLRKLDLSYYGEGGDDQYGAAKWLGDEVEGLLASEDIKQGPDAALAQFAPEFLASTHLWLAAYAQKARNHDLSSAVVSHAEDACKVLKAMVPPAVPRQSVGKSPQLKKLEEGAKAEGKRVGRATRAAAAPAAEGRAVSARTRAGKTTAVVVPVTPKKRRALEPVSLNTVSVSPPKNASPVQGQMDFDDFGKLMKLVRMVSHLLGLVGHVLARVQLLNAARRLTERHAGISSEVYVSLTIDSAHEYVKLGRAEKAVAVLGHVLPAIRGGCLPQEVVILFLLRYAEAQAAMGEVLKASMTYCDAVAMAADCSVEEKGLSTVQRIRVRTALLERAAEAALAYAAIQDARDDPTSALQGLLQALRLWNRGVDTISRLQPSTPKPTSDDNPFEVPKPQDQAKAVTQAQETRVLSPQATRAQAFLDSAGWRLAEGLLSTLLALSQAYAARGSAREAEFFAQQTKELAEALHAPAMISRALAQQGELQIHLGQLQAGHASLMEAAGLVVHLKGPDAAEIRRLQGRYSQLSADKKGAQVLFEESMSLLDELGGVFASIDAVSGARKSLVASPRATNNQLSMADSVLAPTLLARILRHHISLLHEVGEEYNNLLQRFAKLPQTPDAKAEEIALRAKLTLDEVYSRFRADMFLSSLAESAMTIPMGMLGDSVPAASPEMLETLATAEKLFWEHMSYIARRGHVSSVREAAICLALIRTFRTSLGSGDLQTPVLAAQLLDASTVTTLRREMLEVVRHKFLNLNAADDLQWPRITPNGSPLPPQPKTKQLKRLSHSILSDSEDDEPMDDVDLKAYWESIAKRYEAHRFDTAKMSVNQADQLPSHWTVVNVSITEDRHTMFVTRQRSGRKPLIFCLPLKGRREGQEDEHLTYEDAIKELQEIIRLSDEGTRQAAEVKKDDRAARVAWWKSRSELDTRLRDLLADIEFCWLGAFKTIFTPTPDILPDDLAALRTRLDAVFKGSLVFQEKKPKSRIGLDDGLLECFSTLPPTCRDEELEDLAYFILDLYQFHGIPVATSEVDMDQVVVELRNALEEHAARLKGRTSEAVNDNHIFLVLDKNVQGIPWESLPVLRGKSVSRIPSIDFLIDRLEFSHWRKWEDGRPQEGLVDRASVDPRRAYFVLNPSGDLKGTEGRFADWLKGMKSVGWDGIVGHAPSEQQFIDALTNRDLMIYFGHGGAEQYIRSHKIRHLPRCAATMLWGCSSGVLKYMGDFDRTGTPYHYMLAGCPTLVANLWDVTDRDIDKFSQSVFDDLRLDVESVKQWRPDDAGSGKTSVVTAVAKARESCKLKYLTGAAPVVYGIPFYL</sequence>
<dbReference type="STRING" id="1353009.A0A1Y2IRG5"/>
<dbReference type="InterPro" id="IPR030397">
    <property type="entry name" value="SEPARIN_core_dom"/>
</dbReference>
<dbReference type="EC" id="3.4.22.49" evidence="2"/>
<feature type="region of interest" description="Disordered" evidence="5">
    <location>
        <begin position="1148"/>
        <end position="1170"/>
    </location>
</feature>
<gene>
    <name evidence="7" type="ORF">PYCCODRAFT_1435203</name>
</gene>
<evidence type="ECO:0000313" key="8">
    <source>
        <dbReference type="Proteomes" id="UP000193067"/>
    </source>
</evidence>
<feature type="compositionally biased region" description="Polar residues" evidence="5">
    <location>
        <begin position="1148"/>
        <end position="1161"/>
    </location>
</feature>
<comment type="catalytic activity">
    <reaction evidence="1">
        <text>All bonds known to be hydrolyzed by this endopeptidase have arginine in P1 and an acidic residue in P4. P6 is often occupied by an acidic residue or by a hydroxy-amino-acid residue, the phosphorylation of which enhances cleavage.</text>
        <dbReference type="EC" id="3.4.22.49"/>
    </reaction>
</comment>
<keyword evidence="4" id="KW-0159">Chromosome partition</keyword>
<evidence type="ECO:0000256" key="3">
    <source>
        <dbReference type="ARBA" id="ARBA00022801"/>
    </source>
</evidence>
<dbReference type="PANTHER" id="PTHR12792:SF0">
    <property type="entry name" value="SEPARIN"/>
    <property type="match status" value="1"/>
</dbReference>
<dbReference type="GO" id="GO:0006508">
    <property type="term" value="P:proteolysis"/>
    <property type="evidence" value="ECO:0007669"/>
    <property type="project" value="InterPro"/>
</dbReference>
<dbReference type="PANTHER" id="PTHR12792">
    <property type="entry name" value="EXTRA SPINDLE POLES 1-RELATED"/>
    <property type="match status" value="1"/>
</dbReference>